<comment type="caution">
    <text evidence="1">The sequence shown here is derived from an EMBL/GenBank/DDBJ whole genome shotgun (WGS) entry which is preliminary data.</text>
</comment>
<organism evidence="1 2">
    <name type="scientific">Robertmurraya beringensis</name>
    <dbReference type="NCBI Taxonomy" id="641660"/>
    <lineage>
        <taxon>Bacteria</taxon>
        <taxon>Bacillati</taxon>
        <taxon>Bacillota</taxon>
        <taxon>Bacilli</taxon>
        <taxon>Bacillales</taxon>
        <taxon>Bacillaceae</taxon>
        <taxon>Robertmurraya</taxon>
    </lineage>
</organism>
<proteinExistence type="predicted"/>
<evidence type="ECO:0000313" key="2">
    <source>
        <dbReference type="Proteomes" id="UP001589738"/>
    </source>
</evidence>
<name>A0ABV6KU21_9BACI</name>
<dbReference type="RefSeq" id="WP_377058632.1">
    <property type="nucleotide sequence ID" value="NZ_JBHLUU010000112.1"/>
</dbReference>
<keyword evidence="2" id="KW-1185">Reference proteome</keyword>
<evidence type="ECO:0000313" key="1">
    <source>
        <dbReference type="EMBL" id="MFC0476832.1"/>
    </source>
</evidence>
<gene>
    <name evidence="1" type="ORF">ACFFHF_16640</name>
</gene>
<protein>
    <submittedName>
        <fullName evidence="1">Uncharacterized protein</fullName>
    </submittedName>
</protein>
<dbReference type="EMBL" id="JBHLUU010000112">
    <property type="protein sequence ID" value="MFC0476832.1"/>
    <property type="molecule type" value="Genomic_DNA"/>
</dbReference>
<dbReference type="Proteomes" id="UP001589738">
    <property type="component" value="Unassembled WGS sequence"/>
</dbReference>
<accession>A0ABV6KU21</accession>
<reference evidence="1 2" key="1">
    <citation type="submission" date="2024-09" db="EMBL/GenBank/DDBJ databases">
        <authorList>
            <person name="Sun Q."/>
            <person name="Mori K."/>
        </authorList>
    </citation>
    <scope>NUCLEOTIDE SEQUENCE [LARGE SCALE GENOMIC DNA]</scope>
    <source>
        <strain evidence="1 2">CGMCC 1.9126</strain>
    </source>
</reference>
<sequence length="76" mass="8543">MLDKYLEACGLERDAIITPPMGRSFTLNRFLGVIEDRGTGQNIIDKIEEHGFKDDKKAVEMYIGGVANRLLLENAM</sequence>